<sequence length="93" mass="10302">MSLSDDLNADLANVFFADFNDTAVIKGAEVVGFLDVNAYQWADIDSNQHIFITAFPMAEPLNRGDKLTIAGQSYKYVTKRQHGSLLHVILAKN</sequence>
<reference evidence="2" key="1">
    <citation type="journal article" date="2019" name="Int. J. Syst. Evol. Microbiol.">
        <title>The Global Catalogue of Microorganisms (GCM) 10K type strain sequencing project: providing services to taxonomists for standard genome sequencing and annotation.</title>
        <authorList>
            <consortium name="The Broad Institute Genomics Platform"/>
            <consortium name="The Broad Institute Genome Sequencing Center for Infectious Disease"/>
            <person name="Wu L."/>
            <person name="Ma J."/>
        </authorList>
    </citation>
    <scope>NUCLEOTIDE SEQUENCE [LARGE SCALE GENOMIC DNA]</scope>
    <source>
        <strain evidence="2">CGMCC 1.10130</strain>
    </source>
</reference>
<dbReference type="EMBL" id="BMDX01000011">
    <property type="protein sequence ID" value="GGA80762.1"/>
    <property type="molecule type" value="Genomic_DNA"/>
</dbReference>
<organism evidence="1 2">
    <name type="scientific">Neiella marina</name>
    <dbReference type="NCBI Taxonomy" id="508461"/>
    <lineage>
        <taxon>Bacteria</taxon>
        <taxon>Pseudomonadati</taxon>
        <taxon>Pseudomonadota</taxon>
        <taxon>Gammaproteobacteria</taxon>
        <taxon>Alteromonadales</taxon>
        <taxon>Echinimonadaceae</taxon>
        <taxon>Neiella</taxon>
    </lineage>
</organism>
<comment type="caution">
    <text evidence="1">The sequence shown here is derived from an EMBL/GenBank/DDBJ whole genome shotgun (WGS) entry which is preliminary data.</text>
</comment>
<accession>A0A8J2U609</accession>
<evidence type="ECO:0000313" key="2">
    <source>
        <dbReference type="Proteomes" id="UP000619743"/>
    </source>
</evidence>
<name>A0A8J2U609_9GAMM</name>
<dbReference type="RefSeq" id="WP_188708220.1">
    <property type="nucleotide sequence ID" value="NZ_BMDX01000011.1"/>
</dbReference>
<evidence type="ECO:0000313" key="1">
    <source>
        <dbReference type="EMBL" id="GGA80762.1"/>
    </source>
</evidence>
<dbReference type="AlphaFoldDB" id="A0A8J2U609"/>
<gene>
    <name evidence="1" type="ORF">GCM10011369_23400</name>
</gene>
<keyword evidence="2" id="KW-1185">Reference proteome</keyword>
<dbReference type="Proteomes" id="UP000619743">
    <property type="component" value="Unassembled WGS sequence"/>
</dbReference>
<protein>
    <submittedName>
        <fullName evidence="1">Uncharacterized protein</fullName>
    </submittedName>
</protein>
<proteinExistence type="predicted"/>